<organism evidence="1">
    <name type="scientific">uncultured Caudovirales phage</name>
    <dbReference type="NCBI Taxonomy" id="2100421"/>
    <lineage>
        <taxon>Viruses</taxon>
        <taxon>Duplodnaviria</taxon>
        <taxon>Heunggongvirae</taxon>
        <taxon>Uroviricota</taxon>
        <taxon>Caudoviricetes</taxon>
        <taxon>Peduoviridae</taxon>
        <taxon>Maltschvirus</taxon>
        <taxon>Maltschvirus maltsch</taxon>
    </lineage>
</organism>
<reference evidence="1" key="1">
    <citation type="submission" date="2020-05" db="EMBL/GenBank/DDBJ databases">
        <authorList>
            <person name="Chiriac C."/>
            <person name="Salcher M."/>
            <person name="Ghai R."/>
            <person name="Kavagutti S V."/>
        </authorList>
    </citation>
    <scope>NUCLEOTIDE SEQUENCE</scope>
</reference>
<sequence length="60" mass="6864">MADEKSVEQIAAIIEKRVKMELISQLPNPSCALKRQRNEWKKNEVIKTVVIKLNESIGSK</sequence>
<gene>
    <name evidence="1" type="ORF">UFOVP217_17</name>
</gene>
<proteinExistence type="predicted"/>
<protein>
    <submittedName>
        <fullName evidence="1">Uncharacterized protein</fullName>
    </submittedName>
</protein>
<dbReference type="EMBL" id="LR798259">
    <property type="protein sequence ID" value="CAB5218424.1"/>
    <property type="molecule type" value="Genomic_DNA"/>
</dbReference>
<evidence type="ECO:0000313" key="1">
    <source>
        <dbReference type="EMBL" id="CAB5218424.1"/>
    </source>
</evidence>
<name>A0A6J7WQN3_9CAUD</name>
<accession>A0A6J7WQN3</accession>